<dbReference type="InterPro" id="IPR002018">
    <property type="entry name" value="CarbesteraseB"/>
</dbReference>
<feature type="domain" description="Carboxylesterase type B" evidence="3">
    <location>
        <begin position="21"/>
        <end position="523"/>
    </location>
</feature>
<keyword evidence="1" id="KW-0325">Glycoprotein</keyword>
<keyword evidence="2" id="KW-0732">Signal</keyword>
<evidence type="ECO:0000256" key="1">
    <source>
        <dbReference type="ARBA" id="ARBA00023180"/>
    </source>
</evidence>
<accession>A0AAW0TU23</accession>
<feature type="chain" id="PRO_5043878150" description="Carboxylesterase type B domain-containing protein" evidence="2">
    <location>
        <begin position="18"/>
        <end position="559"/>
    </location>
</feature>
<keyword evidence="5" id="KW-1185">Reference proteome</keyword>
<dbReference type="Gene3D" id="3.40.50.1820">
    <property type="entry name" value="alpha/beta hydrolase"/>
    <property type="match status" value="1"/>
</dbReference>
<dbReference type="InterPro" id="IPR050309">
    <property type="entry name" value="Type-B_Carboxylest/Lipase"/>
</dbReference>
<proteinExistence type="predicted"/>
<dbReference type="PROSITE" id="PS00941">
    <property type="entry name" value="CARBOXYLESTERASE_B_2"/>
    <property type="match status" value="1"/>
</dbReference>
<gene>
    <name evidence="4" type="ORF">O3P69_017135</name>
</gene>
<evidence type="ECO:0000259" key="3">
    <source>
        <dbReference type="Pfam" id="PF00135"/>
    </source>
</evidence>
<dbReference type="InterPro" id="IPR029058">
    <property type="entry name" value="AB_hydrolase_fold"/>
</dbReference>
<name>A0AAW0TU23_SCYPA</name>
<feature type="signal peptide" evidence="2">
    <location>
        <begin position="1"/>
        <end position="17"/>
    </location>
</feature>
<dbReference type="InterPro" id="IPR019819">
    <property type="entry name" value="Carboxylesterase_B_CS"/>
</dbReference>
<protein>
    <recommendedName>
        <fullName evidence="3">Carboxylesterase type B domain-containing protein</fullName>
    </recommendedName>
</protein>
<dbReference type="Pfam" id="PF00135">
    <property type="entry name" value="COesterase"/>
    <property type="match status" value="1"/>
</dbReference>
<dbReference type="PANTHER" id="PTHR11559">
    <property type="entry name" value="CARBOXYLESTERASE"/>
    <property type="match status" value="1"/>
</dbReference>
<dbReference type="EMBL" id="JARAKH010000024">
    <property type="protein sequence ID" value="KAK8391303.1"/>
    <property type="molecule type" value="Genomic_DNA"/>
</dbReference>
<organism evidence="4 5">
    <name type="scientific">Scylla paramamosain</name>
    <name type="common">Mud crab</name>
    <dbReference type="NCBI Taxonomy" id="85552"/>
    <lineage>
        <taxon>Eukaryota</taxon>
        <taxon>Metazoa</taxon>
        <taxon>Ecdysozoa</taxon>
        <taxon>Arthropoda</taxon>
        <taxon>Crustacea</taxon>
        <taxon>Multicrustacea</taxon>
        <taxon>Malacostraca</taxon>
        <taxon>Eumalacostraca</taxon>
        <taxon>Eucarida</taxon>
        <taxon>Decapoda</taxon>
        <taxon>Pleocyemata</taxon>
        <taxon>Brachyura</taxon>
        <taxon>Eubrachyura</taxon>
        <taxon>Portunoidea</taxon>
        <taxon>Portunidae</taxon>
        <taxon>Portuninae</taxon>
        <taxon>Scylla</taxon>
    </lineage>
</organism>
<dbReference type="SUPFAM" id="SSF53474">
    <property type="entry name" value="alpha/beta-Hydrolases"/>
    <property type="match status" value="1"/>
</dbReference>
<sequence>MIPVITIVAALVALTAAAQPSPLVTLKQGTILGSREKTINGRVYYSFKTIPYARPPVGSLRLKNPEPAPEWNGVRNGSQPFPMCPQSPIFLMSDSVVGQEDCLYLNVYTPRPYKSNLPVMVFIHGGAFKIGSAMNSATPSPLMQKDVVVVSMNYRLGALGFLSTGDSVLPGNLGLKDQTLALQWVQDNINELGGDPKQVTIFGISAGGVLSHLHILSPSSEGLFQRAILQSGTALMAGSYVPAKKGAISISKALNCTGEKSQQLLACFMNASVENLVKAQSSLTEWFDLPFTVGVQVDGTFLPDYPAVLLKSGRYNKVDVMIGWTKDDGNFITTGLFSKKGEEELSQLNENFQKVGPIIFSLTEEQDPVYLAQRMLFQYIDDVNVTLDNEAAFTNLLTDFLFVKPGVQSADIHAKTPDKKTFMYKLEHCLEKSLFHVLTNTSIKRKMAGHGDDLMYLSQGSPQPVPVYRRQDLHMQDILVTLWTNFASTGNPTINGTLGFRWTPVTPKRPLSYLSLTVTPNMQKVDRVVCASYQLVFCHWPQKPNIFTATHLSFHIRLV</sequence>
<comment type="caution">
    <text evidence="4">The sequence shown here is derived from an EMBL/GenBank/DDBJ whole genome shotgun (WGS) entry which is preliminary data.</text>
</comment>
<dbReference type="Proteomes" id="UP001487740">
    <property type="component" value="Unassembled WGS sequence"/>
</dbReference>
<reference evidence="4 5" key="1">
    <citation type="submission" date="2023-03" db="EMBL/GenBank/DDBJ databases">
        <title>High-quality genome of Scylla paramamosain provides insights in environmental adaptation.</title>
        <authorList>
            <person name="Zhang L."/>
        </authorList>
    </citation>
    <scope>NUCLEOTIDE SEQUENCE [LARGE SCALE GENOMIC DNA]</scope>
    <source>
        <strain evidence="4">LZ_2023a</strain>
        <tissue evidence="4">Muscle</tissue>
    </source>
</reference>
<dbReference type="AlphaFoldDB" id="A0AAW0TU23"/>
<evidence type="ECO:0000256" key="2">
    <source>
        <dbReference type="SAM" id="SignalP"/>
    </source>
</evidence>
<evidence type="ECO:0000313" key="5">
    <source>
        <dbReference type="Proteomes" id="UP001487740"/>
    </source>
</evidence>
<evidence type="ECO:0000313" key="4">
    <source>
        <dbReference type="EMBL" id="KAK8391303.1"/>
    </source>
</evidence>